<evidence type="ECO:0000256" key="1">
    <source>
        <dbReference type="ARBA" id="ARBA00022690"/>
    </source>
</evidence>
<dbReference type="Pfam" id="PF16845">
    <property type="entry name" value="SQAPI"/>
    <property type="match status" value="2"/>
</dbReference>
<dbReference type="GO" id="GO:0004869">
    <property type="term" value="F:cysteine-type endopeptidase inhibitor activity"/>
    <property type="evidence" value="ECO:0007669"/>
    <property type="project" value="UniProtKB-KW"/>
</dbReference>
<feature type="chain" id="PRO_5043404190" description="Cystatin domain-containing protein" evidence="3">
    <location>
        <begin position="23"/>
        <end position="216"/>
    </location>
</feature>
<keyword evidence="6" id="KW-1185">Reference proteome</keyword>
<keyword evidence="1" id="KW-0646">Protease inhibitor</keyword>
<accession>A0AAV0GN17</accession>
<evidence type="ECO:0000259" key="4">
    <source>
        <dbReference type="SMART" id="SM00043"/>
    </source>
</evidence>
<dbReference type="InterPro" id="IPR000010">
    <property type="entry name" value="Cystatin_dom"/>
</dbReference>
<feature type="domain" description="Cystatin" evidence="4">
    <location>
        <begin position="116"/>
        <end position="208"/>
    </location>
</feature>
<comment type="caution">
    <text evidence="5">The sequence shown here is derived from an EMBL/GenBank/DDBJ whole genome shotgun (WGS) entry which is preliminary data.</text>
</comment>
<evidence type="ECO:0000256" key="3">
    <source>
        <dbReference type="SAM" id="SignalP"/>
    </source>
</evidence>
<dbReference type="AlphaFoldDB" id="A0AAV0GN17"/>
<dbReference type="CDD" id="cd00042">
    <property type="entry name" value="CY"/>
    <property type="match status" value="2"/>
</dbReference>
<feature type="domain" description="Cystatin" evidence="4">
    <location>
        <begin position="21"/>
        <end position="115"/>
    </location>
</feature>
<dbReference type="SUPFAM" id="SSF54403">
    <property type="entry name" value="Cystatin/monellin"/>
    <property type="match status" value="2"/>
</dbReference>
<dbReference type="PANTHER" id="PTHR47364:SF2">
    <property type="entry name" value="CYSTEINE PROTEINASE INHIBITOR 5"/>
    <property type="match status" value="1"/>
</dbReference>
<reference evidence="5" key="1">
    <citation type="submission" date="2022-08" db="EMBL/GenBank/DDBJ databases">
        <authorList>
            <person name="Gutierrez-Valencia J."/>
        </authorList>
    </citation>
    <scope>NUCLEOTIDE SEQUENCE</scope>
</reference>
<protein>
    <recommendedName>
        <fullName evidence="4">Cystatin domain-containing protein</fullName>
    </recommendedName>
</protein>
<organism evidence="5 6">
    <name type="scientific">Linum tenue</name>
    <dbReference type="NCBI Taxonomy" id="586396"/>
    <lineage>
        <taxon>Eukaryota</taxon>
        <taxon>Viridiplantae</taxon>
        <taxon>Streptophyta</taxon>
        <taxon>Embryophyta</taxon>
        <taxon>Tracheophyta</taxon>
        <taxon>Spermatophyta</taxon>
        <taxon>Magnoliopsida</taxon>
        <taxon>eudicotyledons</taxon>
        <taxon>Gunneridae</taxon>
        <taxon>Pentapetalae</taxon>
        <taxon>rosids</taxon>
        <taxon>fabids</taxon>
        <taxon>Malpighiales</taxon>
        <taxon>Linaceae</taxon>
        <taxon>Linum</taxon>
    </lineage>
</organism>
<keyword evidence="2" id="KW-0789">Thiol protease inhibitor</keyword>
<feature type="signal peptide" evidence="3">
    <location>
        <begin position="1"/>
        <end position="22"/>
    </location>
</feature>
<evidence type="ECO:0000313" key="5">
    <source>
        <dbReference type="EMBL" id="CAI0374397.1"/>
    </source>
</evidence>
<proteinExistence type="predicted"/>
<gene>
    <name evidence="5" type="ORF">LITE_LOCUS179</name>
</gene>
<sequence>MRTTNFLVATVTVAIALVAVEALGVWTPISNPTDEHVKEIAKFAIETYNTQSGADPPLRLVSVNGGEKQFSATLGTKYKLKVTTEKTDGSGVGDMKPITFLVAITTVAVILSTARAKPGGWQSIKNLNDERIKMVAEYAVYVHSYQNNFKLPLRLVSIRSGEVQFVDGVNYRLIMTVVPFGSPNSEGIVYRTKVYVSLDRRDARLIYFTPIYNGLN</sequence>
<dbReference type="PANTHER" id="PTHR47364">
    <property type="entry name" value="CYSTEINE PROTEINASE INHIBITOR 5"/>
    <property type="match status" value="1"/>
</dbReference>
<dbReference type="InterPro" id="IPR046350">
    <property type="entry name" value="Cystatin_sf"/>
</dbReference>
<dbReference type="EMBL" id="CAMGYJ010000002">
    <property type="protein sequence ID" value="CAI0374397.1"/>
    <property type="molecule type" value="Genomic_DNA"/>
</dbReference>
<dbReference type="Gene3D" id="3.10.450.10">
    <property type="match status" value="2"/>
</dbReference>
<name>A0AAV0GN17_9ROSI</name>
<dbReference type="Proteomes" id="UP001154282">
    <property type="component" value="Unassembled WGS sequence"/>
</dbReference>
<keyword evidence="3" id="KW-0732">Signal</keyword>
<dbReference type="SMART" id="SM00043">
    <property type="entry name" value="CY"/>
    <property type="match status" value="2"/>
</dbReference>
<evidence type="ECO:0000256" key="2">
    <source>
        <dbReference type="ARBA" id="ARBA00022704"/>
    </source>
</evidence>
<evidence type="ECO:0000313" key="6">
    <source>
        <dbReference type="Proteomes" id="UP001154282"/>
    </source>
</evidence>